<reference evidence="2 3" key="1">
    <citation type="submission" date="2020-08" db="EMBL/GenBank/DDBJ databases">
        <title>Sequencing the genomes of 1000 actinobacteria strains.</title>
        <authorList>
            <person name="Klenk H.-P."/>
        </authorList>
    </citation>
    <scope>NUCLEOTIDE SEQUENCE [LARGE SCALE GENOMIC DNA]</scope>
    <source>
        <strain evidence="2 3">DSM 19079</strain>
    </source>
</reference>
<dbReference type="AlphaFoldDB" id="A0A4Y8WUN3"/>
<name>A0A4Y8WUN3_9MICC</name>
<protein>
    <recommendedName>
        <fullName evidence="1">PH domain-containing protein</fullName>
    </recommendedName>
</protein>
<evidence type="ECO:0000313" key="2">
    <source>
        <dbReference type="EMBL" id="MBB4882584.1"/>
    </source>
</evidence>
<dbReference type="EMBL" id="JACHMC010000001">
    <property type="protein sequence ID" value="MBB4882584.1"/>
    <property type="molecule type" value="Genomic_DNA"/>
</dbReference>
<dbReference type="InterPro" id="IPR057446">
    <property type="entry name" value="PH_bac"/>
</dbReference>
<dbReference type="RefSeq" id="WP_135030969.1">
    <property type="nucleotide sequence ID" value="NZ_BMLA01000001.1"/>
</dbReference>
<dbReference type="Pfam" id="PF25362">
    <property type="entry name" value="bPH_11"/>
    <property type="match status" value="1"/>
</dbReference>
<dbReference type="Proteomes" id="UP000560081">
    <property type="component" value="Unassembled WGS sequence"/>
</dbReference>
<gene>
    <name evidence="2" type="ORF">BJ976_000935</name>
</gene>
<proteinExistence type="predicted"/>
<accession>A0A4Y8WUN3</accession>
<dbReference type="OrthoDB" id="3826692at2"/>
<sequence length="209" mass="22404">MSVPALTTTAAALAGVRPVAPRAPMKDYADVWLPITLGTLAVIALLLALLWWGWRGRRRRQAGVPAPAPVPPEVLEREPAERSEGMFVGTVSGQDRLDRVAVHDLGIRSDAVVEVHTAEDRPGLLVLRPHVAPLFVPAAHLVEAGLSAGIAGKFTEPGGLVAWGWRLGDADLTSAFRPRRPEDRARLLAALQTIIDRAAPVRAGQEDAR</sequence>
<comment type="caution">
    <text evidence="2">The sequence shown here is derived from an EMBL/GenBank/DDBJ whole genome shotgun (WGS) entry which is preliminary data.</text>
</comment>
<keyword evidence="3" id="KW-1185">Reference proteome</keyword>
<organism evidence="2 3">
    <name type="scientific">Micrococcus flavus</name>
    <dbReference type="NCBI Taxonomy" id="384602"/>
    <lineage>
        <taxon>Bacteria</taxon>
        <taxon>Bacillati</taxon>
        <taxon>Actinomycetota</taxon>
        <taxon>Actinomycetes</taxon>
        <taxon>Micrococcales</taxon>
        <taxon>Micrococcaceae</taxon>
        <taxon>Micrococcus</taxon>
    </lineage>
</organism>
<evidence type="ECO:0000313" key="3">
    <source>
        <dbReference type="Proteomes" id="UP000560081"/>
    </source>
</evidence>
<feature type="domain" description="PH" evidence="1">
    <location>
        <begin position="68"/>
        <end position="191"/>
    </location>
</feature>
<evidence type="ECO:0000259" key="1">
    <source>
        <dbReference type="Pfam" id="PF25362"/>
    </source>
</evidence>